<comment type="caution">
    <text evidence="1">The sequence shown here is derived from an EMBL/GenBank/DDBJ whole genome shotgun (WGS) entry which is preliminary data.</text>
</comment>
<name>A0ACB8SU51_9AGAM</name>
<proteinExistence type="predicted"/>
<evidence type="ECO:0000313" key="2">
    <source>
        <dbReference type="Proteomes" id="UP000814140"/>
    </source>
</evidence>
<keyword evidence="2" id="KW-1185">Reference proteome</keyword>
<gene>
    <name evidence="1" type="ORF">BV25DRAFT_1840321</name>
</gene>
<organism evidence="1 2">
    <name type="scientific">Artomyces pyxidatus</name>
    <dbReference type="NCBI Taxonomy" id="48021"/>
    <lineage>
        <taxon>Eukaryota</taxon>
        <taxon>Fungi</taxon>
        <taxon>Dikarya</taxon>
        <taxon>Basidiomycota</taxon>
        <taxon>Agaricomycotina</taxon>
        <taxon>Agaricomycetes</taxon>
        <taxon>Russulales</taxon>
        <taxon>Auriscalpiaceae</taxon>
        <taxon>Artomyces</taxon>
    </lineage>
</organism>
<sequence>MLDEFSLPSLNVVGALIAVFLTVTWYRTRIPELDAIPTIGYSAPVLACFSSLKFFVQARQILQEGYNKYKPGVFKIPMLDTWTVVAVGHQFVDDILKAPESVLSFDEAIHRSLQVKYTLGEEFETDTYHIPIIRAQLTRNIGVLFDDMRDELVAAFDDMIPAQDDWVQVPFFTTIQDIVCRTTNRVFVGLDICRNEDYLRLNIDFTIEVFKSAVVLNLFPDFLKPVLAKFIVNLPSHTKRQMKHINPVIEERRRKLEEFGENWEDKPNDMLMWLMSKAKGEAQNLDHLARRLLSVNLSAIHTTSLTFTQAIYRLAENPECIQPMREEVEAIVAAEGWSKSALQRMRRVDSFLRETQRVDGLGLLNLTRIAVQPFTFSNGVTVPTGTRVATASSAMHHDDALYARADVFDAFRFAELGDGATQQLVATHAEYLSFGHGRHACPGRFFVANELKAMLAHVVVTYDVKFEDGKGVPPSMYFGEAVIPGKAPVLFRKRRA</sequence>
<reference evidence="1" key="2">
    <citation type="journal article" date="2022" name="New Phytol.">
        <title>Evolutionary transition to the ectomycorrhizal habit in the genomes of a hyperdiverse lineage of mushroom-forming fungi.</title>
        <authorList>
            <person name="Looney B."/>
            <person name="Miyauchi S."/>
            <person name="Morin E."/>
            <person name="Drula E."/>
            <person name="Courty P.E."/>
            <person name="Kohler A."/>
            <person name="Kuo A."/>
            <person name="LaButti K."/>
            <person name="Pangilinan J."/>
            <person name="Lipzen A."/>
            <person name="Riley R."/>
            <person name="Andreopoulos W."/>
            <person name="He G."/>
            <person name="Johnson J."/>
            <person name="Nolan M."/>
            <person name="Tritt A."/>
            <person name="Barry K.W."/>
            <person name="Grigoriev I.V."/>
            <person name="Nagy L.G."/>
            <person name="Hibbett D."/>
            <person name="Henrissat B."/>
            <person name="Matheny P.B."/>
            <person name="Labbe J."/>
            <person name="Martin F.M."/>
        </authorList>
    </citation>
    <scope>NUCLEOTIDE SEQUENCE</scope>
    <source>
        <strain evidence="1">HHB10654</strain>
    </source>
</reference>
<protein>
    <submittedName>
        <fullName evidence="1">Cytochrome P450</fullName>
    </submittedName>
</protein>
<dbReference type="EMBL" id="MU277226">
    <property type="protein sequence ID" value="KAI0059475.1"/>
    <property type="molecule type" value="Genomic_DNA"/>
</dbReference>
<accession>A0ACB8SU51</accession>
<evidence type="ECO:0000313" key="1">
    <source>
        <dbReference type="EMBL" id="KAI0059475.1"/>
    </source>
</evidence>
<reference evidence="1" key="1">
    <citation type="submission" date="2021-03" db="EMBL/GenBank/DDBJ databases">
        <authorList>
            <consortium name="DOE Joint Genome Institute"/>
            <person name="Ahrendt S."/>
            <person name="Looney B.P."/>
            <person name="Miyauchi S."/>
            <person name="Morin E."/>
            <person name="Drula E."/>
            <person name="Courty P.E."/>
            <person name="Chicoki N."/>
            <person name="Fauchery L."/>
            <person name="Kohler A."/>
            <person name="Kuo A."/>
            <person name="Labutti K."/>
            <person name="Pangilinan J."/>
            <person name="Lipzen A."/>
            <person name="Riley R."/>
            <person name="Andreopoulos W."/>
            <person name="He G."/>
            <person name="Johnson J."/>
            <person name="Barry K.W."/>
            <person name="Grigoriev I.V."/>
            <person name="Nagy L."/>
            <person name="Hibbett D."/>
            <person name="Henrissat B."/>
            <person name="Matheny P.B."/>
            <person name="Labbe J."/>
            <person name="Martin F."/>
        </authorList>
    </citation>
    <scope>NUCLEOTIDE SEQUENCE</scope>
    <source>
        <strain evidence="1">HHB10654</strain>
    </source>
</reference>
<dbReference type="Proteomes" id="UP000814140">
    <property type="component" value="Unassembled WGS sequence"/>
</dbReference>